<keyword evidence="1" id="KW-0805">Transcription regulation</keyword>
<comment type="caution">
    <text evidence="6">The sequence shown here is derived from an EMBL/GenBank/DDBJ whole genome shotgun (WGS) entry which is preliminary data.</text>
</comment>
<proteinExistence type="predicted"/>
<protein>
    <recommendedName>
        <fullName evidence="5">NAC domain-containing protein</fullName>
    </recommendedName>
</protein>
<dbReference type="SUPFAM" id="SSF101941">
    <property type="entry name" value="NAC domain"/>
    <property type="match status" value="1"/>
</dbReference>
<dbReference type="Gene3D" id="2.170.150.80">
    <property type="entry name" value="NAC domain"/>
    <property type="match status" value="1"/>
</dbReference>
<dbReference type="AlphaFoldDB" id="A0AAN9NWN2"/>
<evidence type="ECO:0000259" key="5">
    <source>
        <dbReference type="PROSITE" id="PS51005"/>
    </source>
</evidence>
<dbReference type="GO" id="GO:0006355">
    <property type="term" value="P:regulation of DNA-templated transcription"/>
    <property type="evidence" value="ECO:0007669"/>
    <property type="project" value="InterPro"/>
</dbReference>
<dbReference type="InterPro" id="IPR003441">
    <property type="entry name" value="NAC-dom"/>
</dbReference>
<evidence type="ECO:0000313" key="6">
    <source>
        <dbReference type="EMBL" id="KAK7380760.1"/>
    </source>
</evidence>
<keyword evidence="7" id="KW-1185">Reference proteome</keyword>
<dbReference type="PROSITE" id="PS51005">
    <property type="entry name" value="NAC"/>
    <property type="match status" value="1"/>
</dbReference>
<dbReference type="Proteomes" id="UP001386955">
    <property type="component" value="Unassembled WGS sequence"/>
</dbReference>
<feature type="domain" description="NAC" evidence="5">
    <location>
        <begin position="16"/>
        <end position="159"/>
    </location>
</feature>
<gene>
    <name evidence="6" type="ORF">VNO78_33278</name>
</gene>
<evidence type="ECO:0000256" key="3">
    <source>
        <dbReference type="ARBA" id="ARBA00023163"/>
    </source>
</evidence>
<dbReference type="PANTHER" id="PTHR31719:SF130">
    <property type="entry name" value="NAC DOMAIN-CONTAINING PROTEIN 18"/>
    <property type="match status" value="1"/>
</dbReference>
<dbReference type="InterPro" id="IPR036093">
    <property type="entry name" value="NAC_dom_sf"/>
</dbReference>
<sequence>MGRLQQSFVVKGGVRLPIGFRFCPTDEELLLHYLKKKLFSQQLPASVISEFDVFQTEPWRLPGDLLETRYFFSKANYGIVCENINKRVAGSGSWKSVGKEKQIMSSENNQVIGMKKKLVFYKGSHESRTRWVMHQLHLVTSYTCQMPVADVAVYRIFQKKKMKTTRSHGCSSIKHQRLDDVKATFIDFTMEFDHEDIGPPPPCSPCLSESCSEISSSKLD</sequence>
<keyword evidence="4" id="KW-0539">Nucleus</keyword>
<evidence type="ECO:0000256" key="2">
    <source>
        <dbReference type="ARBA" id="ARBA00023125"/>
    </source>
</evidence>
<keyword evidence="2" id="KW-0238">DNA-binding</keyword>
<evidence type="ECO:0000256" key="1">
    <source>
        <dbReference type="ARBA" id="ARBA00023015"/>
    </source>
</evidence>
<evidence type="ECO:0000256" key="4">
    <source>
        <dbReference type="ARBA" id="ARBA00023242"/>
    </source>
</evidence>
<reference evidence="6 7" key="1">
    <citation type="submission" date="2024-01" db="EMBL/GenBank/DDBJ databases">
        <title>The genomes of 5 underutilized Papilionoideae crops provide insights into root nodulation and disease resistanc.</title>
        <authorList>
            <person name="Jiang F."/>
        </authorList>
    </citation>
    <scope>NUCLEOTIDE SEQUENCE [LARGE SCALE GENOMIC DNA]</scope>
    <source>
        <strain evidence="6">DUOXIRENSHENG_FW03</strain>
        <tissue evidence="6">Leaves</tissue>
    </source>
</reference>
<dbReference type="PANTHER" id="PTHR31719">
    <property type="entry name" value="NAC TRANSCRIPTION FACTOR 56"/>
    <property type="match status" value="1"/>
</dbReference>
<dbReference type="EMBL" id="JAYMYS010000009">
    <property type="protein sequence ID" value="KAK7380760.1"/>
    <property type="molecule type" value="Genomic_DNA"/>
</dbReference>
<keyword evidence="3" id="KW-0804">Transcription</keyword>
<dbReference type="GO" id="GO:0003677">
    <property type="term" value="F:DNA binding"/>
    <property type="evidence" value="ECO:0007669"/>
    <property type="project" value="UniProtKB-KW"/>
</dbReference>
<name>A0AAN9NWN2_PSOTE</name>
<organism evidence="6 7">
    <name type="scientific">Psophocarpus tetragonolobus</name>
    <name type="common">Winged bean</name>
    <name type="synonym">Dolichos tetragonolobus</name>
    <dbReference type="NCBI Taxonomy" id="3891"/>
    <lineage>
        <taxon>Eukaryota</taxon>
        <taxon>Viridiplantae</taxon>
        <taxon>Streptophyta</taxon>
        <taxon>Embryophyta</taxon>
        <taxon>Tracheophyta</taxon>
        <taxon>Spermatophyta</taxon>
        <taxon>Magnoliopsida</taxon>
        <taxon>eudicotyledons</taxon>
        <taxon>Gunneridae</taxon>
        <taxon>Pentapetalae</taxon>
        <taxon>rosids</taxon>
        <taxon>fabids</taxon>
        <taxon>Fabales</taxon>
        <taxon>Fabaceae</taxon>
        <taxon>Papilionoideae</taxon>
        <taxon>50 kb inversion clade</taxon>
        <taxon>NPAAA clade</taxon>
        <taxon>indigoferoid/millettioid clade</taxon>
        <taxon>Phaseoleae</taxon>
        <taxon>Psophocarpus</taxon>
    </lineage>
</organism>
<accession>A0AAN9NWN2</accession>
<evidence type="ECO:0000313" key="7">
    <source>
        <dbReference type="Proteomes" id="UP001386955"/>
    </source>
</evidence>
<dbReference type="Pfam" id="PF02365">
    <property type="entry name" value="NAM"/>
    <property type="match status" value="1"/>
</dbReference>